<dbReference type="RefSeq" id="WP_106199389.1">
    <property type="nucleotide sequence ID" value="NZ_JAXEIU010000037.1"/>
</dbReference>
<dbReference type="SUPFAM" id="SSF56925">
    <property type="entry name" value="OMPA-like"/>
    <property type="match status" value="1"/>
</dbReference>
<feature type="chain" id="PRO_5047151813" evidence="1">
    <location>
        <begin position="19"/>
        <end position="251"/>
    </location>
</feature>
<reference evidence="2 3" key="1">
    <citation type="submission" date="2018-05" db="EMBL/GenBank/DDBJ databases">
        <title>Animal gut microbial communities from fecal samples from Wisconsin, USA.</title>
        <authorList>
            <person name="Neumann A."/>
        </authorList>
    </citation>
    <scope>NUCLEOTIDE SEQUENCE [LARGE SCALE GENOMIC DNA]</scope>
    <source>
        <strain evidence="2 3">UWS4</strain>
    </source>
</reference>
<evidence type="ECO:0000313" key="3">
    <source>
        <dbReference type="Proteomes" id="UP000245523"/>
    </source>
</evidence>
<keyword evidence="1" id="KW-0732">Signal</keyword>
<dbReference type="InterPro" id="IPR011250">
    <property type="entry name" value="OMP/PagP_B-barrel"/>
</dbReference>
<evidence type="ECO:0000256" key="1">
    <source>
        <dbReference type="SAM" id="SignalP"/>
    </source>
</evidence>
<accession>A0ABX5LIZ4</accession>
<evidence type="ECO:0000313" key="2">
    <source>
        <dbReference type="EMBL" id="PWK94128.1"/>
    </source>
</evidence>
<organism evidence="2 3">
    <name type="scientific">Hallerella porci</name>
    <dbReference type="NCBI Taxonomy" id="1945871"/>
    <lineage>
        <taxon>Bacteria</taxon>
        <taxon>Pseudomonadati</taxon>
        <taxon>Fibrobacterota</taxon>
        <taxon>Fibrobacteria</taxon>
        <taxon>Fibrobacterales</taxon>
        <taxon>Fibrobacteraceae</taxon>
        <taxon>Hallerella</taxon>
    </lineage>
</organism>
<dbReference type="EMBL" id="QGHD01000023">
    <property type="protein sequence ID" value="PWK94128.1"/>
    <property type="molecule type" value="Genomic_DNA"/>
</dbReference>
<proteinExistence type="predicted"/>
<dbReference type="Proteomes" id="UP000245523">
    <property type="component" value="Unassembled WGS sequence"/>
</dbReference>
<dbReference type="Pfam" id="PF13557">
    <property type="entry name" value="Phenol_MetA_deg"/>
    <property type="match status" value="1"/>
</dbReference>
<sequence length="251" mass="27928">MFKKIAMAVALVAASSFATWDYYAIPEAGKGTVKGQFKYDTDDPWSGWGINVSGRYIVMPNLELSLQSFGYASWEIDDTDADGSGLTDFIFGARYAVMPIVNVFLDLHIPFGDEDEGDYVGNDEWGFDIGGQFTQEIIPNLALGTEAGIYWGFEHKDIDPGLRLNLAAELGYTIQEVGLTPFAGFEFKYRLTETERDGHGQNDDGDDQFNMWIGVAYAINQQMTVDGKIKMRSGDIDGDATHFDVNFSYNF</sequence>
<dbReference type="InterPro" id="IPR025737">
    <property type="entry name" value="FApF"/>
</dbReference>
<keyword evidence="3" id="KW-1185">Reference proteome</keyword>
<name>A0ABX5LIZ4_9BACT</name>
<protein>
    <submittedName>
        <fullName evidence="2">Outer membrane putative beta-barrel porin/alpha-amylase</fullName>
    </submittedName>
</protein>
<feature type="signal peptide" evidence="1">
    <location>
        <begin position="1"/>
        <end position="18"/>
    </location>
</feature>
<comment type="caution">
    <text evidence="2">The sequence shown here is derived from an EMBL/GenBank/DDBJ whole genome shotgun (WGS) entry which is preliminary data.</text>
</comment>
<gene>
    <name evidence="2" type="ORF">B0H50_1239</name>
</gene>